<dbReference type="EMBL" id="NMUH01000424">
    <property type="protein sequence ID" value="MQL78942.1"/>
    <property type="molecule type" value="Genomic_DNA"/>
</dbReference>
<keyword evidence="3" id="KW-1185">Reference proteome</keyword>
<dbReference type="AlphaFoldDB" id="A0A843U1C0"/>
<name>A0A843U1C0_COLES</name>
<reference evidence="2" key="1">
    <citation type="submission" date="2017-07" db="EMBL/GenBank/DDBJ databases">
        <title>Taro Niue Genome Assembly and Annotation.</title>
        <authorList>
            <person name="Atibalentja N."/>
            <person name="Keating K."/>
            <person name="Fields C.J."/>
        </authorList>
    </citation>
    <scope>NUCLEOTIDE SEQUENCE</scope>
    <source>
        <strain evidence="2">Niue_2</strain>
        <tissue evidence="2">Leaf</tissue>
    </source>
</reference>
<proteinExistence type="predicted"/>
<feature type="region of interest" description="Disordered" evidence="1">
    <location>
        <begin position="46"/>
        <end position="111"/>
    </location>
</feature>
<dbReference type="Proteomes" id="UP000652761">
    <property type="component" value="Unassembled WGS sequence"/>
</dbReference>
<gene>
    <name evidence="2" type="ORF">Taro_011366</name>
</gene>
<evidence type="ECO:0000313" key="3">
    <source>
        <dbReference type="Proteomes" id="UP000652761"/>
    </source>
</evidence>
<protein>
    <submittedName>
        <fullName evidence="2">Uncharacterized protein</fullName>
    </submittedName>
</protein>
<evidence type="ECO:0000313" key="2">
    <source>
        <dbReference type="EMBL" id="MQL78942.1"/>
    </source>
</evidence>
<sequence length="111" mass="12508">MTEIPRTTQESQEMTERPGSYRLHGPVERDPRLFYETTCALLGPTYGRPLQVLGSSNNDKNPCTCRDMAESPERSGYDRKSPGGQDTTGNPREVKIRPEIPGRSRNDRKSP</sequence>
<evidence type="ECO:0000256" key="1">
    <source>
        <dbReference type="SAM" id="MobiDB-lite"/>
    </source>
</evidence>
<feature type="compositionally biased region" description="Basic and acidic residues" evidence="1">
    <location>
        <begin position="92"/>
        <end position="111"/>
    </location>
</feature>
<accession>A0A843U1C0</accession>
<comment type="caution">
    <text evidence="2">The sequence shown here is derived from an EMBL/GenBank/DDBJ whole genome shotgun (WGS) entry which is preliminary data.</text>
</comment>
<feature type="region of interest" description="Disordered" evidence="1">
    <location>
        <begin position="1"/>
        <end position="28"/>
    </location>
</feature>
<feature type="compositionally biased region" description="Polar residues" evidence="1">
    <location>
        <begin position="1"/>
        <end position="12"/>
    </location>
</feature>
<organism evidence="2 3">
    <name type="scientific">Colocasia esculenta</name>
    <name type="common">Wild taro</name>
    <name type="synonym">Arum esculentum</name>
    <dbReference type="NCBI Taxonomy" id="4460"/>
    <lineage>
        <taxon>Eukaryota</taxon>
        <taxon>Viridiplantae</taxon>
        <taxon>Streptophyta</taxon>
        <taxon>Embryophyta</taxon>
        <taxon>Tracheophyta</taxon>
        <taxon>Spermatophyta</taxon>
        <taxon>Magnoliopsida</taxon>
        <taxon>Liliopsida</taxon>
        <taxon>Araceae</taxon>
        <taxon>Aroideae</taxon>
        <taxon>Colocasieae</taxon>
        <taxon>Colocasia</taxon>
    </lineage>
</organism>
<feature type="compositionally biased region" description="Basic and acidic residues" evidence="1">
    <location>
        <begin position="67"/>
        <end position="81"/>
    </location>
</feature>